<evidence type="ECO:0000256" key="10">
    <source>
        <dbReference type="SAM" id="MobiDB-lite"/>
    </source>
</evidence>
<feature type="compositionally biased region" description="Polar residues" evidence="10">
    <location>
        <begin position="17"/>
        <end position="29"/>
    </location>
</feature>
<proteinExistence type="inferred from homology"/>
<evidence type="ECO:0000256" key="6">
    <source>
        <dbReference type="ARBA" id="ARBA00022679"/>
    </source>
</evidence>
<evidence type="ECO:0000256" key="9">
    <source>
        <dbReference type="ARBA" id="ARBA00038126"/>
    </source>
</evidence>
<dbReference type="GO" id="GO:0018064">
    <property type="term" value="F:protein-L-histidine N-tele-methyltransferase activity"/>
    <property type="evidence" value="ECO:0007669"/>
    <property type="project" value="UniProtKB-EC"/>
</dbReference>
<evidence type="ECO:0000313" key="11">
    <source>
        <dbReference type="EMBL" id="KAK7684947.1"/>
    </source>
</evidence>
<dbReference type="InterPro" id="IPR019410">
    <property type="entry name" value="Methyltransf_16"/>
</dbReference>
<keyword evidence="12" id="KW-1185">Reference proteome</keyword>
<sequence>MFKFDFNLEDDDIDNEFTPSQSEPSTETLVNTEKTSSLKSFEELPLSSLLAQLPLDISYSPISIPLPNGEPIVLPRRDLFDARLQLIVQDATSKPNSQEGVVDAPDDLAFLEAPSDLVPGVYEGGLKTWECSLDLVICLHDLFRDDTKLLGKRIIELGCGTAVPTLYLIQRIFSAPLQAEKKTVIHLQDYNDLVFRLVTLPNIILAWYMSPASLSFRESYQPPPTDGAEEESLPPADASSPGELAFSSELIAAFEKSLTDYGIELRFFSGSWQTFNLQSTGGKYDILLTSETIYRTDSLPSLIDVMRSSCLGRPNEDKTQDETLANLSAEKLSISSEDSSYVCLVAAKLVYFGVGGGVAEFVRAVKKELGTVKYIWETSEGVKRCVMRVTW</sequence>
<comment type="similarity">
    <text evidence="9">Belongs to the methyltransferase superfamily. METTL18 family.</text>
</comment>
<keyword evidence="8" id="KW-0539">Nucleus</keyword>
<dbReference type="PANTHER" id="PTHR14614:SF39">
    <property type="entry name" value="HISTIDINE PROTEIN METHYLTRANSFERASE 1 HOMOLOG"/>
    <property type="match status" value="1"/>
</dbReference>
<evidence type="ECO:0000256" key="1">
    <source>
        <dbReference type="ARBA" id="ARBA00004123"/>
    </source>
</evidence>
<evidence type="ECO:0000256" key="2">
    <source>
        <dbReference type="ARBA" id="ARBA00004496"/>
    </source>
</evidence>
<feature type="region of interest" description="Disordered" evidence="10">
    <location>
        <begin position="219"/>
        <end position="241"/>
    </location>
</feature>
<dbReference type="AlphaFoldDB" id="A0AAW0G089"/>
<comment type="subcellular location">
    <subcellularLocation>
        <location evidence="2">Cytoplasm</location>
    </subcellularLocation>
    <subcellularLocation>
        <location evidence="1">Nucleus</location>
    </subcellularLocation>
</comment>
<evidence type="ECO:0000256" key="7">
    <source>
        <dbReference type="ARBA" id="ARBA00022691"/>
    </source>
</evidence>
<dbReference type="EMBL" id="JASBNA010000022">
    <property type="protein sequence ID" value="KAK7684947.1"/>
    <property type="molecule type" value="Genomic_DNA"/>
</dbReference>
<keyword evidence="4" id="KW-0963">Cytoplasm</keyword>
<keyword evidence="7" id="KW-0949">S-adenosyl-L-methionine</keyword>
<keyword evidence="6" id="KW-0808">Transferase</keyword>
<dbReference type="GO" id="GO:0032259">
    <property type="term" value="P:methylation"/>
    <property type="evidence" value="ECO:0007669"/>
    <property type="project" value="UniProtKB-KW"/>
</dbReference>
<evidence type="ECO:0000256" key="8">
    <source>
        <dbReference type="ARBA" id="ARBA00023242"/>
    </source>
</evidence>
<comment type="caution">
    <text evidence="11">The sequence shown here is derived from an EMBL/GenBank/DDBJ whole genome shotgun (WGS) entry which is preliminary data.</text>
</comment>
<dbReference type="Proteomes" id="UP001385951">
    <property type="component" value="Unassembled WGS sequence"/>
</dbReference>
<dbReference type="GO" id="GO:0005634">
    <property type="term" value="C:nucleus"/>
    <property type="evidence" value="ECO:0007669"/>
    <property type="project" value="UniProtKB-SubCell"/>
</dbReference>
<protein>
    <recommendedName>
        <fullName evidence="3">protein-histidine N-methyltransferase</fullName>
        <ecNumber evidence="3">2.1.1.85</ecNumber>
    </recommendedName>
</protein>
<evidence type="ECO:0000256" key="5">
    <source>
        <dbReference type="ARBA" id="ARBA00022603"/>
    </source>
</evidence>
<keyword evidence="5" id="KW-0489">Methyltransferase</keyword>
<accession>A0AAW0G089</accession>
<dbReference type="EC" id="2.1.1.85" evidence="3"/>
<evidence type="ECO:0000256" key="4">
    <source>
        <dbReference type="ARBA" id="ARBA00022490"/>
    </source>
</evidence>
<dbReference type="Gene3D" id="3.40.50.150">
    <property type="entry name" value="Vaccinia Virus protein VP39"/>
    <property type="match status" value="1"/>
</dbReference>
<dbReference type="GO" id="GO:0005737">
    <property type="term" value="C:cytoplasm"/>
    <property type="evidence" value="ECO:0007669"/>
    <property type="project" value="UniProtKB-SubCell"/>
</dbReference>
<dbReference type="PANTHER" id="PTHR14614">
    <property type="entry name" value="HEPATOCELLULAR CARCINOMA-ASSOCIATED ANTIGEN"/>
    <property type="match status" value="1"/>
</dbReference>
<name>A0AAW0G089_9APHY</name>
<evidence type="ECO:0000313" key="12">
    <source>
        <dbReference type="Proteomes" id="UP001385951"/>
    </source>
</evidence>
<feature type="region of interest" description="Disordered" evidence="10">
    <location>
        <begin position="1"/>
        <end position="29"/>
    </location>
</feature>
<reference evidence="11 12" key="1">
    <citation type="submission" date="2022-09" db="EMBL/GenBank/DDBJ databases">
        <authorList>
            <person name="Palmer J.M."/>
        </authorList>
    </citation>
    <scope>NUCLEOTIDE SEQUENCE [LARGE SCALE GENOMIC DNA]</scope>
    <source>
        <strain evidence="11 12">DSM 7382</strain>
    </source>
</reference>
<organism evidence="11 12">
    <name type="scientific">Cerrena zonata</name>
    <dbReference type="NCBI Taxonomy" id="2478898"/>
    <lineage>
        <taxon>Eukaryota</taxon>
        <taxon>Fungi</taxon>
        <taxon>Dikarya</taxon>
        <taxon>Basidiomycota</taxon>
        <taxon>Agaricomycotina</taxon>
        <taxon>Agaricomycetes</taxon>
        <taxon>Polyporales</taxon>
        <taxon>Cerrenaceae</taxon>
        <taxon>Cerrena</taxon>
    </lineage>
</organism>
<dbReference type="InterPro" id="IPR029063">
    <property type="entry name" value="SAM-dependent_MTases_sf"/>
</dbReference>
<gene>
    <name evidence="11" type="ORF">QCA50_011782</name>
</gene>
<evidence type="ECO:0000256" key="3">
    <source>
        <dbReference type="ARBA" id="ARBA00012533"/>
    </source>
</evidence>